<feature type="region of interest" description="Disordered" evidence="1">
    <location>
        <begin position="200"/>
        <end position="224"/>
    </location>
</feature>
<proteinExistence type="predicted"/>
<feature type="compositionally biased region" description="Basic and acidic residues" evidence="1">
    <location>
        <begin position="200"/>
        <end position="210"/>
    </location>
</feature>
<organism evidence="2 3">
    <name type="scientific">Nitzschia inconspicua</name>
    <dbReference type="NCBI Taxonomy" id="303405"/>
    <lineage>
        <taxon>Eukaryota</taxon>
        <taxon>Sar</taxon>
        <taxon>Stramenopiles</taxon>
        <taxon>Ochrophyta</taxon>
        <taxon>Bacillariophyta</taxon>
        <taxon>Bacillariophyceae</taxon>
        <taxon>Bacillariophycidae</taxon>
        <taxon>Bacillariales</taxon>
        <taxon>Bacillariaceae</taxon>
        <taxon>Nitzschia</taxon>
    </lineage>
</organism>
<name>A0A9K3KB37_9STRA</name>
<accession>A0A9K3KB37</accession>
<reference evidence="2" key="1">
    <citation type="journal article" date="2021" name="Sci. Rep.">
        <title>Diploid genomic architecture of Nitzschia inconspicua, an elite biomass production diatom.</title>
        <authorList>
            <person name="Oliver A."/>
            <person name="Podell S."/>
            <person name="Pinowska A."/>
            <person name="Traller J.C."/>
            <person name="Smith S.R."/>
            <person name="McClure R."/>
            <person name="Beliaev A."/>
            <person name="Bohutskyi P."/>
            <person name="Hill E.A."/>
            <person name="Rabines A."/>
            <person name="Zheng H."/>
            <person name="Allen L.Z."/>
            <person name="Kuo A."/>
            <person name="Grigoriev I.V."/>
            <person name="Allen A.E."/>
            <person name="Hazlebeck D."/>
            <person name="Allen E.E."/>
        </authorList>
    </citation>
    <scope>NUCLEOTIDE SEQUENCE</scope>
    <source>
        <strain evidence="2">Hildebrandi</strain>
    </source>
</reference>
<evidence type="ECO:0000313" key="3">
    <source>
        <dbReference type="Proteomes" id="UP000693970"/>
    </source>
</evidence>
<dbReference type="EMBL" id="JAGRRH010000028">
    <property type="protein sequence ID" value="KAG7340014.1"/>
    <property type="molecule type" value="Genomic_DNA"/>
</dbReference>
<dbReference type="Proteomes" id="UP000693970">
    <property type="component" value="Unassembled WGS sequence"/>
</dbReference>
<dbReference type="OrthoDB" id="10685029at2759"/>
<comment type="caution">
    <text evidence="2">The sequence shown here is derived from an EMBL/GenBank/DDBJ whole genome shotgun (WGS) entry which is preliminary data.</text>
</comment>
<sequence length="224" mass="25455">MLAHVAHHPRFLYVHCQIPTNDVTREEVHPYPKGKNVVSVLHGSDHYVVLELNATDRTIWICDGKHYDLLTWTCHITNILKRTGMIGLDVTPEYGAKSDYAAQLYVKVDGKHEWSVKSTALVSQIDDHNCGPIACLKLWTLFQPGEVDAPKLDVKDYRAAVVSKCNQLLKKLEGGLVWNKRRVVEDKDVVEWALDERAPEEVSRKRNSREEEQEAFSTGIVANN</sequence>
<gene>
    <name evidence="2" type="ORF">IV203_006417</name>
</gene>
<evidence type="ECO:0000313" key="2">
    <source>
        <dbReference type="EMBL" id="KAG7340014.1"/>
    </source>
</evidence>
<keyword evidence="3" id="KW-1185">Reference proteome</keyword>
<dbReference type="AlphaFoldDB" id="A0A9K3KB37"/>
<protein>
    <submittedName>
        <fullName evidence="2">Uncharacterized protein</fullName>
    </submittedName>
</protein>
<evidence type="ECO:0000256" key="1">
    <source>
        <dbReference type="SAM" id="MobiDB-lite"/>
    </source>
</evidence>
<reference evidence="2" key="2">
    <citation type="submission" date="2021-04" db="EMBL/GenBank/DDBJ databases">
        <authorList>
            <person name="Podell S."/>
        </authorList>
    </citation>
    <scope>NUCLEOTIDE SEQUENCE</scope>
    <source>
        <strain evidence="2">Hildebrandi</strain>
    </source>
</reference>